<evidence type="ECO:0000256" key="2">
    <source>
        <dbReference type="SAM" id="SignalP"/>
    </source>
</evidence>
<dbReference type="InterPro" id="IPR013378">
    <property type="entry name" value="InlB-like_B-rpt"/>
</dbReference>
<dbReference type="InterPro" id="IPR044060">
    <property type="entry name" value="Bacterial_rp_domain"/>
</dbReference>
<name>A0A3R6E1P5_9FIRM</name>
<feature type="chain" id="PRO_5018601757" description="Bacterial repeat domain-containing protein" evidence="2">
    <location>
        <begin position="29"/>
        <end position="1010"/>
    </location>
</feature>
<feature type="domain" description="Bacterial repeat" evidence="3">
    <location>
        <begin position="346"/>
        <end position="389"/>
    </location>
</feature>
<evidence type="ECO:0000256" key="1">
    <source>
        <dbReference type="ARBA" id="ARBA00004196"/>
    </source>
</evidence>
<accession>A0A3R6E1P5</accession>
<gene>
    <name evidence="4" type="ORF">DW856_18665</name>
</gene>
<sequence>MRKQSKHKKRILQALCLVIALCGMSAYAMNVTGSNEVANILRSSSSVETLTIDPNGGSATHIDGTTITSSTSKSLGSLIGIGETKSFSTGKQTIDIKGTYHFEVQGGKGGSATITGIGTAQGGDGVTIKSNSVSISKGKELTFHAGATSKDVTKPKIAAFNDVSGANQFGGTGTDVYKNGGSEYGVRDFYQAVYGDGGSCSYVKFSGHSIYAAGGGAGTVYHYEYAGLPNTWKGHGTLKGKSAPLSTADKTTEANSIDFDLKYTNTYGGSFTGGSGLWTSGIGKGAGEGYKNGVYGAVGSNAVAGGSCGQSHVQGFTVTYTKNTTANSYVKMTCDSKTFAISDPTRTGYTFDGWTVVGNGITQTDNGTSTTFTKNQAGNMTITANWTPIPYKQIVKVRYQNADGTWGNYSDVINANYNYGSTVSWSRAADATYKAASISYTVTGANTKYVSVYRNTYLQIVKVRYQNADGTWGEYSDVINANYLYGSTVAWTRAADATYKATSISYTVTQVNTKYISVYRNTYIVTLYKGTGIDSVTGAGTYFYGQTATINATLTVGYKWINWTGTTTYSNISNSFTVDGDKTFTANAEPITYTVRFNGNGNWNTSQGYYTQQFIYDLPATLTPNKFTRPDNTTYNSVNYIKGYEFIGWGTSATQKTATYIDGQTVSNLKNTDGAVLDLYAIWKKPITLTINFNGGKFNDSTANQVLNYTMYNSELSHTFDIKPYYGGFKNNRISANKGINNKLTKTDTNGIQYRFLGYSLNPNATVPDSNFDVYSLSRTENYTIRDNTTLYAVWEPVLQMTVQLSAPQHSGVMQLTSDVPVTTTLGNFKISSGTRSTEIPSSATASVNSATIGTNVTNKDLVTYTVSVKGASNIKFSTAADSRILDIYTHGNNNTWFDKLNTTDKFEYTIDNFSNTTSSFTIPQYIGTKKSYKTSNPESATGTSVYAIKFTCTQPSYYYSKYWNSPESTSVYGILFLNPTLPDDNTNGGIILPPYAVEDGAYEFETILN</sequence>
<dbReference type="NCBIfam" id="TIGR02543">
    <property type="entry name" value="List_Bact_rpt"/>
    <property type="match status" value="1"/>
</dbReference>
<dbReference type="Proteomes" id="UP000283513">
    <property type="component" value="Unassembled WGS sequence"/>
</dbReference>
<reference evidence="4 5" key="1">
    <citation type="submission" date="2018-08" db="EMBL/GenBank/DDBJ databases">
        <title>A genome reference for cultivated species of the human gut microbiota.</title>
        <authorList>
            <person name="Zou Y."/>
            <person name="Xue W."/>
            <person name="Luo G."/>
        </authorList>
    </citation>
    <scope>NUCLEOTIDE SEQUENCE [LARGE SCALE GENOMIC DNA]</scope>
    <source>
        <strain evidence="4 5">AM37-1AC</strain>
    </source>
</reference>
<comment type="caution">
    <text evidence="4">The sequence shown here is derived from an EMBL/GenBank/DDBJ whole genome shotgun (WGS) entry which is preliminary data.</text>
</comment>
<dbReference type="EMBL" id="QSHO01000026">
    <property type="protein sequence ID" value="RHC12664.1"/>
    <property type="molecule type" value="Genomic_DNA"/>
</dbReference>
<evidence type="ECO:0000313" key="5">
    <source>
        <dbReference type="Proteomes" id="UP000283513"/>
    </source>
</evidence>
<dbReference type="Gene3D" id="2.60.40.4270">
    <property type="entry name" value="Listeria-Bacteroides repeat domain"/>
    <property type="match status" value="2"/>
</dbReference>
<keyword evidence="2" id="KW-0732">Signal</keyword>
<comment type="subcellular location">
    <subcellularLocation>
        <location evidence="1">Cell envelope</location>
    </subcellularLocation>
</comment>
<feature type="signal peptide" evidence="2">
    <location>
        <begin position="1"/>
        <end position="28"/>
    </location>
</feature>
<dbReference type="GO" id="GO:0030313">
    <property type="term" value="C:cell envelope"/>
    <property type="evidence" value="ECO:0007669"/>
    <property type="project" value="UniProtKB-SubCell"/>
</dbReference>
<feature type="domain" description="Bacterial repeat" evidence="3">
    <location>
        <begin position="534"/>
        <end position="587"/>
    </location>
</feature>
<evidence type="ECO:0000313" key="4">
    <source>
        <dbReference type="EMBL" id="RHC12664.1"/>
    </source>
</evidence>
<dbReference type="Pfam" id="PF18998">
    <property type="entry name" value="Flg_new_2"/>
    <property type="match status" value="2"/>
</dbReference>
<dbReference type="RefSeq" id="WP_118599402.1">
    <property type="nucleotide sequence ID" value="NZ_QSHO01000026.1"/>
</dbReference>
<protein>
    <recommendedName>
        <fullName evidence="3">Bacterial repeat domain-containing protein</fullName>
    </recommendedName>
</protein>
<dbReference type="InterPro" id="IPR042229">
    <property type="entry name" value="Listeria/Bacterioides_rpt_sf"/>
</dbReference>
<evidence type="ECO:0000259" key="3">
    <source>
        <dbReference type="Pfam" id="PF18998"/>
    </source>
</evidence>
<organism evidence="4 5">
    <name type="scientific">Roseburia intestinalis</name>
    <dbReference type="NCBI Taxonomy" id="166486"/>
    <lineage>
        <taxon>Bacteria</taxon>
        <taxon>Bacillati</taxon>
        <taxon>Bacillota</taxon>
        <taxon>Clostridia</taxon>
        <taxon>Lachnospirales</taxon>
        <taxon>Lachnospiraceae</taxon>
        <taxon>Roseburia</taxon>
    </lineage>
</organism>
<proteinExistence type="predicted"/>
<dbReference type="AlphaFoldDB" id="A0A3R6E1P5"/>